<accession>A0A1I7SPR1</accession>
<protein>
    <submittedName>
        <fullName evidence="3">Uncharacterized protein</fullName>
    </submittedName>
</protein>
<reference evidence="3" key="1">
    <citation type="submission" date="2016-11" db="UniProtKB">
        <authorList>
            <consortium name="WormBaseParasite"/>
        </authorList>
    </citation>
    <scope>IDENTIFICATION</scope>
</reference>
<dbReference type="Proteomes" id="UP000095284">
    <property type="component" value="Unplaced"/>
</dbReference>
<evidence type="ECO:0000256" key="1">
    <source>
        <dbReference type="SAM" id="MobiDB-lite"/>
    </source>
</evidence>
<dbReference type="AlphaFoldDB" id="A0A1I7SPR1"/>
<name>A0A1I7SPR1_BURXY</name>
<evidence type="ECO:0000313" key="3">
    <source>
        <dbReference type="WBParaSite" id="BXY_1505400.1"/>
    </source>
</evidence>
<dbReference type="WBParaSite" id="BXY_1505400.1">
    <property type="protein sequence ID" value="BXY_1505400.1"/>
    <property type="gene ID" value="BXY_1505400"/>
</dbReference>
<proteinExistence type="predicted"/>
<feature type="region of interest" description="Disordered" evidence="1">
    <location>
        <begin position="1"/>
        <end position="28"/>
    </location>
</feature>
<organism evidence="2 3">
    <name type="scientific">Bursaphelenchus xylophilus</name>
    <name type="common">Pinewood nematode worm</name>
    <name type="synonym">Aphelenchoides xylophilus</name>
    <dbReference type="NCBI Taxonomy" id="6326"/>
    <lineage>
        <taxon>Eukaryota</taxon>
        <taxon>Metazoa</taxon>
        <taxon>Ecdysozoa</taxon>
        <taxon>Nematoda</taxon>
        <taxon>Chromadorea</taxon>
        <taxon>Rhabditida</taxon>
        <taxon>Tylenchina</taxon>
        <taxon>Tylenchomorpha</taxon>
        <taxon>Aphelenchoidea</taxon>
        <taxon>Aphelenchoididae</taxon>
        <taxon>Bursaphelenchus</taxon>
    </lineage>
</organism>
<feature type="compositionally biased region" description="Polar residues" evidence="1">
    <location>
        <begin position="1"/>
        <end position="12"/>
    </location>
</feature>
<evidence type="ECO:0000313" key="2">
    <source>
        <dbReference type="Proteomes" id="UP000095284"/>
    </source>
</evidence>
<sequence>MQNGSFLATGSETPLAAESNAPNGSSACSPLATPIALTAVQSRFDGVPGEFRSLTFRSEIPAFVGKKLG</sequence>